<dbReference type="Pfam" id="PF01636">
    <property type="entry name" value="APH"/>
    <property type="match status" value="1"/>
</dbReference>
<dbReference type="InterPro" id="IPR002575">
    <property type="entry name" value="Aminoglycoside_PTrfase"/>
</dbReference>
<protein>
    <recommendedName>
        <fullName evidence="1">Aminoglycoside phosphotransferase domain-containing protein</fullName>
    </recommendedName>
</protein>
<accession>A0A5N6TNT7</accession>
<name>A0A5N6TNT7_ASPAV</name>
<evidence type="ECO:0000313" key="3">
    <source>
        <dbReference type="Proteomes" id="UP000325780"/>
    </source>
</evidence>
<proteinExistence type="predicted"/>
<dbReference type="AlphaFoldDB" id="A0A5N6TNT7"/>
<dbReference type="EMBL" id="ML742178">
    <property type="protein sequence ID" value="KAE8148026.1"/>
    <property type="molecule type" value="Genomic_DNA"/>
</dbReference>
<dbReference type="InterPro" id="IPR051678">
    <property type="entry name" value="AGP_Transferase"/>
</dbReference>
<dbReference type="Proteomes" id="UP000325780">
    <property type="component" value="Unassembled WGS sequence"/>
</dbReference>
<reference evidence="2 3" key="1">
    <citation type="submission" date="2019-04" db="EMBL/GenBank/DDBJ databases">
        <title>Friends and foes A comparative genomics study of 23 Aspergillus species from section Flavi.</title>
        <authorList>
            <consortium name="DOE Joint Genome Institute"/>
            <person name="Kjaerbolling I."/>
            <person name="Vesth T."/>
            <person name="Frisvad J.C."/>
            <person name="Nybo J.L."/>
            <person name="Theobald S."/>
            <person name="Kildgaard S."/>
            <person name="Isbrandt T."/>
            <person name="Kuo A."/>
            <person name="Sato A."/>
            <person name="Lyhne E.K."/>
            <person name="Kogle M.E."/>
            <person name="Wiebenga A."/>
            <person name="Kun R.S."/>
            <person name="Lubbers R.J."/>
            <person name="Makela M.R."/>
            <person name="Barry K."/>
            <person name="Chovatia M."/>
            <person name="Clum A."/>
            <person name="Daum C."/>
            <person name="Haridas S."/>
            <person name="He G."/>
            <person name="LaButti K."/>
            <person name="Lipzen A."/>
            <person name="Mondo S."/>
            <person name="Riley R."/>
            <person name="Salamov A."/>
            <person name="Simmons B.A."/>
            <person name="Magnuson J.K."/>
            <person name="Henrissat B."/>
            <person name="Mortensen U.H."/>
            <person name="Larsen T.O."/>
            <person name="Devries R.P."/>
            <person name="Grigoriev I.V."/>
            <person name="Machida M."/>
            <person name="Baker S.E."/>
            <person name="Andersen M.R."/>
        </authorList>
    </citation>
    <scope>NUCLEOTIDE SEQUENCE [LARGE SCALE GENOMIC DNA]</scope>
    <source>
        <strain evidence="2 3">IBT 18842</strain>
    </source>
</reference>
<dbReference type="PANTHER" id="PTHR21310">
    <property type="entry name" value="AMINOGLYCOSIDE PHOSPHOTRANSFERASE-RELATED-RELATED"/>
    <property type="match status" value="1"/>
</dbReference>
<dbReference type="InterPro" id="IPR011009">
    <property type="entry name" value="Kinase-like_dom_sf"/>
</dbReference>
<gene>
    <name evidence="2" type="ORF">BDV25DRAFT_142161</name>
</gene>
<feature type="domain" description="Aminoglycoside phosphotransferase" evidence="1">
    <location>
        <begin position="65"/>
        <end position="313"/>
    </location>
</feature>
<organism evidence="2 3">
    <name type="scientific">Aspergillus avenaceus</name>
    <dbReference type="NCBI Taxonomy" id="36643"/>
    <lineage>
        <taxon>Eukaryota</taxon>
        <taxon>Fungi</taxon>
        <taxon>Dikarya</taxon>
        <taxon>Ascomycota</taxon>
        <taxon>Pezizomycotina</taxon>
        <taxon>Eurotiomycetes</taxon>
        <taxon>Eurotiomycetidae</taxon>
        <taxon>Eurotiales</taxon>
        <taxon>Aspergillaceae</taxon>
        <taxon>Aspergillus</taxon>
        <taxon>Aspergillus subgen. Circumdati</taxon>
    </lineage>
</organism>
<dbReference type="SUPFAM" id="SSF56112">
    <property type="entry name" value="Protein kinase-like (PK-like)"/>
    <property type="match status" value="1"/>
</dbReference>
<evidence type="ECO:0000259" key="1">
    <source>
        <dbReference type="Pfam" id="PF01636"/>
    </source>
</evidence>
<dbReference type="OrthoDB" id="5412996at2759"/>
<evidence type="ECO:0000313" key="2">
    <source>
        <dbReference type="EMBL" id="KAE8148026.1"/>
    </source>
</evidence>
<sequence length="480" mass="55039">MDYNKPLDLLHMVEESDWVRKVNMARVDGRICDWARGFHPKNIPCRLDGGFLNGSYNLGQKIIFDDGSTWFLRLPRASSISPEYADEKVAMEVEALYLLREEASIPVPEVYAWGFAREDQLGLGPFILMSFISGVCLNDIFGGDGSRLLKKEIPDTDIEYVYRQMARFMVQIFNINFERIGSLPTPKTQFPAPIRPLTWKVHEILRVGGVNTFDDRNEDFSTAREYFQYVNRQDWNQLLFQPNSIAGPRTAKSRYASLKVLKSLIPELTNTTYDRGPFKLICDDFGLANVIVRSGDDLTITGVVDLEWVYAGPAQLFGTAPWWLLLDRPVNDEWDFEEGEAPKATDRYFRCLEIFKRVLAEEEARMTGFRNKELSTLIKWSEDTGAMWFHMLLSSGSFDTASFPCMQLRKHKGEEWWAKNLDDYANGEEVETFIASKLEGLEAYDKVKDTVEHIKALMDSGEMTTKDFINTVTALLHPGR</sequence>
<keyword evidence="3" id="KW-1185">Reference proteome</keyword>
<dbReference type="PANTHER" id="PTHR21310:SF37">
    <property type="entry name" value="AMINOGLYCOSIDE PHOSPHOTRANSFERASE DOMAIN-CONTAINING PROTEIN"/>
    <property type="match status" value="1"/>
</dbReference>